<evidence type="ECO:0000256" key="1">
    <source>
        <dbReference type="SAM" id="MobiDB-lite"/>
    </source>
</evidence>
<evidence type="ECO:0000259" key="2">
    <source>
        <dbReference type="Pfam" id="PF26362"/>
    </source>
</evidence>
<dbReference type="PANTHER" id="PTHR34319:SF7">
    <property type="entry name" value="HNH ENDONUCLEASE DOMAIN-CONTAINING PROTEIN"/>
    <property type="match status" value="1"/>
</dbReference>
<dbReference type="RefSeq" id="WP_232037679.1">
    <property type="nucleotide sequence ID" value="NZ_JADULK010000016.1"/>
</dbReference>
<protein>
    <recommendedName>
        <fullName evidence="2">DUF8093 domain-containing protein</fullName>
    </recommendedName>
</protein>
<dbReference type="CDD" id="cd00085">
    <property type="entry name" value="HNHc"/>
    <property type="match status" value="1"/>
</dbReference>
<reference evidence="3 4" key="1">
    <citation type="submission" date="2018-12" db="EMBL/GenBank/DDBJ databases">
        <authorList>
            <consortium name="Pathogen Informatics"/>
        </authorList>
    </citation>
    <scope>NUCLEOTIDE SEQUENCE [LARGE SCALE GENOMIC DNA]</scope>
    <source>
        <strain evidence="3 4">NCTC10036</strain>
    </source>
</reference>
<organism evidence="3 4">
    <name type="scientific">Serratia rubidaea</name>
    <name type="common">Serratia marinorubra</name>
    <dbReference type="NCBI Taxonomy" id="61652"/>
    <lineage>
        <taxon>Bacteria</taxon>
        <taxon>Pseudomonadati</taxon>
        <taxon>Pseudomonadota</taxon>
        <taxon>Gammaproteobacteria</taxon>
        <taxon>Enterobacterales</taxon>
        <taxon>Yersiniaceae</taxon>
        <taxon>Serratia</taxon>
    </lineage>
</organism>
<dbReference type="Pfam" id="PF26362">
    <property type="entry name" value="DUF8093"/>
    <property type="match status" value="1"/>
</dbReference>
<dbReference type="Proteomes" id="UP000281904">
    <property type="component" value="Chromosome"/>
</dbReference>
<dbReference type="SUPFAM" id="SSF54060">
    <property type="entry name" value="His-Me finger endonucleases"/>
    <property type="match status" value="1"/>
</dbReference>
<feature type="region of interest" description="Disordered" evidence="1">
    <location>
        <begin position="137"/>
        <end position="159"/>
    </location>
</feature>
<proteinExistence type="predicted"/>
<sequence>MKRLPGCLYQPCHGELAPELYDRIIIPSRAWSMVCRDYTFDDKSAIGFSNFGSDIKERAAWNNAPVDEQGYYAKSMKHNIEYGDVVYIDTKSLWNPLDFAFYINHQGCLVSNSGYSAFKLDGANRIIRYYEQAVASRRGQDRPQATVRPLPQQPQKTKQQLHTLNSKAVGRLLAAGGIYNQNVKGYAETAKQLGGEAADGFSQVANPQSIGSLIALSSIVAVARLPNNSVANVKSLEELQHFLGTYKGDPKLLNNINVVKMNYIRRDSVERNLLRKQFSSVKKDFLKSIANNPEVKKRVGPDDLLRMADGKNPYKWDVHHKLPLDDSGSNDFSNLVLISKSPEHSVFTTSQARITRSIASGGSTEVLWAVPKGIIYP</sequence>
<dbReference type="EMBL" id="LR134493">
    <property type="protein sequence ID" value="VEI71110.1"/>
    <property type="molecule type" value="Genomic_DNA"/>
</dbReference>
<accession>A0A3S4WQ55</accession>
<evidence type="ECO:0000313" key="3">
    <source>
        <dbReference type="EMBL" id="VEI71110.1"/>
    </source>
</evidence>
<dbReference type="PANTHER" id="PTHR34319">
    <property type="entry name" value="MAJOR EXPORTED PROTEIN"/>
    <property type="match status" value="1"/>
</dbReference>
<dbReference type="InterPro" id="IPR044925">
    <property type="entry name" value="His-Me_finger_sf"/>
</dbReference>
<feature type="compositionally biased region" description="Low complexity" evidence="1">
    <location>
        <begin position="149"/>
        <end position="159"/>
    </location>
</feature>
<name>A0A3S4WQ55_SERRU</name>
<dbReference type="InterPro" id="IPR052947">
    <property type="entry name" value="T6SS_Hcp1_domain"/>
</dbReference>
<feature type="domain" description="DUF8093" evidence="2">
    <location>
        <begin position="15"/>
        <end position="146"/>
    </location>
</feature>
<evidence type="ECO:0000313" key="4">
    <source>
        <dbReference type="Proteomes" id="UP000281904"/>
    </source>
</evidence>
<gene>
    <name evidence="3" type="ORF">NCTC10036_04231</name>
</gene>
<dbReference type="InterPro" id="IPR003615">
    <property type="entry name" value="HNH_nuc"/>
</dbReference>
<dbReference type="InterPro" id="IPR058406">
    <property type="entry name" value="DUF8093"/>
</dbReference>
<dbReference type="AlphaFoldDB" id="A0A3S4WQ55"/>